<feature type="chain" id="PRO_5046667738" description="Lipoprotein" evidence="1">
    <location>
        <begin position="29"/>
        <end position="181"/>
    </location>
</feature>
<evidence type="ECO:0000313" key="3">
    <source>
        <dbReference type="Proteomes" id="UP001259803"/>
    </source>
</evidence>
<keyword evidence="1" id="KW-0732">Signal</keyword>
<feature type="signal peptide" evidence="1">
    <location>
        <begin position="1"/>
        <end position="28"/>
    </location>
</feature>
<dbReference type="Proteomes" id="UP001259803">
    <property type="component" value="Unassembled WGS sequence"/>
</dbReference>
<gene>
    <name evidence="2" type="ORF">RM533_04325</name>
</gene>
<name>A0ABU2ZFN1_9SPHN</name>
<protein>
    <recommendedName>
        <fullName evidence="4">Lipoprotein</fullName>
    </recommendedName>
</protein>
<dbReference type="RefSeq" id="WP_311339969.1">
    <property type="nucleotide sequence ID" value="NZ_JAVRHS010000002.1"/>
</dbReference>
<reference evidence="2 3" key="1">
    <citation type="submission" date="2023-09" db="EMBL/GenBank/DDBJ databases">
        <authorList>
            <person name="Rey-Velasco X."/>
        </authorList>
    </citation>
    <scope>NUCLEOTIDE SEQUENCE [LARGE SCALE GENOMIC DNA]</scope>
    <source>
        <strain evidence="2 3">F390</strain>
    </source>
</reference>
<dbReference type="PROSITE" id="PS51257">
    <property type="entry name" value="PROKAR_LIPOPROTEIN"/>
    <property type="match status" value="1"/>
</dbReference>
<keyword evidence="3" id="KW-1185">Reference proteome</keyword>
<evidence type="ECO:0000313" key="2">
    <source>
        <dbReference type="EMBL" id="MDT0575407.1"/>
    </source>
</evidence>
<proteinExistence type="predicted"/>
<comment type="caution">
    <text evidence="2">The sequence shown here is derived from an EMBL/GenBank/DDBJ whole genome shotgun (WGS) entry which is preliminary data.</text>
</comment>
<evidence type="ECO:0008006" key="4">
    <source>
        <dbReference type="Google" id="ProtNLM"/>
    </source>
</evidence>
<accession>A0ABU2ZFN1</accession>
<organism evidence="2 3">
    <name type="scientific">Croceicoccus esteveae</name>
    <dbReference type="NCBI Taxonomy" id="3075597"/>
    <lineage>
        <taxon>Bacteria</taxon>
        <taxon>Pseudomonadati</taxon>
        <taxon>Pseudomonadota</taxon>
        <taxon>Alphaproteobacteria</taxon>
        <taxon>Sphingomonadales</taxon>
        <taxon>Erythrobacteraceae</taxon>
        <taxon>Croceicoccus</taxon>
    </lineage>
</organism>
<sequence length="181" mass="19278">MMKNNAPLLPAALLLLLAACNSDAPSQADTRFAETGDIAPARPAPDTDTKAPVAAATQPFNLHLPGPDQEKPEPLLRYWKQAVEAGDRTAARRAWRQGIGSGGTAPRWSNLSDIVVNYGTGRMQGAAGSIYYEVPVVLKGTGASGNDTTLEGRLTLRRVNDVPGANTEQLSWRIASIDWDG</sequence>
<evidence type="ECO:0000256" key="1">
    <source>
        <dbReference type="SAM" id="SignalP"/>
    </source>
</evidence>
<dbReference type="EMBL" id="JAVRHS010000002">
    <property type="protein sequence ID" value="MDT0575407.1"/>
    <property type="molecule type" value="Genomic_DNA"/>
</dbReference>